<protein>
    <submittedName>
        <fullName evidence="1">Uncharacterized protein</fullName>
    </submittedName>
</protein>
<evidence type="ECO:0000313" key="2">
    <source>
        <dbReference type="Proteomes" id="UP000195652"/>
    </source>
</evidence>
<reference evidence="1 2" key="2">
    <citation type="journal article" date="2020" name="Antonie Van Leeuwenhoek">
        <title>Phylogenomic characterisation of a novel corynebacterial species pathogenic to animals.</title>
        <authorList>
            <person name="Moller J."/>
            <person name="Musella L."/>
            <person name="Melnikov V."/>
            <person name="Geissdorfer W."/>
            <person name="Burkovski A."/>
            <person name="Sangal V."/>
        </authorList>
    </citation>
    <scope>NUCLEOTIDE SEQUENCE [LARGE SCALE GENOMIC DNA]</scope>
    <source>
        <strain evidence="1 2">PO100/5</strain>
    </source>
</reference>
<accession>A0ACD4PY85</accession>
<sequence length="54" mass="6172">MCLWPDDDSPRTTIPVGNVRSMLTRIWECASTHAIFAYMRKRLPGVVEKNVVLP</sequence>
<keyword evidence="2" id="KW-1185">Reference proteome</keyword>
<dbReference type="EMBL" id="CP021417">
    <property type="protein sequence ID" value="WCV10563.1"/>
    <property type="molecule type" value="Genomic_DNA"/>
</dbReference>
<evidence type="ECO:0000313" key="1">
    <source>
        <dbReference type="EMBL" id="WCV10563.1"/>
    </source>
</evidence>
<reference evidence="1 2" key="3">
    <citation type="journal article" date="2020" name="Int. J. Syst. Evol. Microbiol.">
        <title>Corynebacterium silvaticum sp. nov., a unique group of NTTB corynebacteria in wild boar and roe deer.</title>
        <authorList>
            <person name="Dangel A."/>
            <person name="Berger A."/>
            <person name="Rau J."/>
            <person name="Eisenberg T."/>
            <person name="Kampfer P."/>
            <person name="Margos G."/>
            <person name="Contzen M."/>
            <person name="Busse H.J."/>
            <person name="Konrad R."/>
            <person name="Peters M."/>
            <person name="Sting R."/>
            <person name="Sing A."/>
        </authorList>
    </citation>
    <scope>NUCLEOTIDE SEQUENCE [LARGE SCALE GENOMIC DNA]</scope>
    <source>
        <strain evidence="1 2">PO100/5</strain>
    </source>
</reference>
<proteinExistence type="predicted"/>
<reference evidence="1 2" key="4">
    <citation type="journal article" date="2020" name="PLoS ONE">
        <title>Taxonomic classification of strain PO100/5 shows a broader geographic distribution and genetic markers of the recently described Corynebacterium silvaticum.</title>
        <authorList>
            <person name="Viana M.V.C."/>
            <person name="Profeta R."/>
            <person name="da Silva A.L."/>
            <person name="Hurtado R."/>
            <person name="Cerqueira J.C."/>
            <person name="Ribeiro B.F.S."/>
            <person name="Almeida M.O."/>
            <person name="Morais-Rodrigues F."/>
            <person name="Soares S.C."/>
            <person name="Oliveira M."/>
            <person name="Tavares L."/>
            <person name="Figueiredo H."/>
            <person name="Wattam A.R."/>
            <person name="Barh D."/>
            <person name="Ghosh P."/>
            <person name="Silva A."/>
            <person name="Azevedo V."/>
        </authorList>
    </citation>
    <scope>NUCLEOTIDE SEQUENCE [LARGE SCALE GENOMIC DNA]</scope>
    <source>
        <strain evidence="1 2">PO100/5</strain>
    </source>
</reference>
<name>A0ACD4PY85_9CORY</name>
<organism evidence="1 2">
    <name type="scientific">Corynebacterium silvaticum</name>
    <dbReference type="NCBI Taxonomy" id="2320431"/>
    <lineage>
        <taxon>Bacteria</taxon>
        <taxon>Bacillati</taxon>
        <taxon>Actinomycetota</taxon>
        <taxon>Actinomycetes</taxon>
        <taxon>Mycobacteriales</taxon>
        <taxon>Corynebacteriaceae</taxon>
        <taxon>Corynebacterium</taxon>
    </lineage>
</organism>
<dbReference type="Proteomes" id="UP000195652">
    <property type="component" value="Chromosome"/>
</dbReference>
<reference evidence="1 2" key="1">
    <citation type="journal article" date="2014" name="BMC Vet. Res.">
        <title>First report of Corynebacterium pseudotuberculosis from caseous lymphadenitis lesions in Black Alentejano pig (Sus scrofa domesticus).</title>
        <authorList>
            <person name="Oliveira M."/>
            <person name="Barroco C."/>
            <person name="Mottola C."/>
            <person name="Santos R."/>
            <person name="Lemsaddek A."/>
            <person name="Tavares L."/>
            <person name="Semedo-Lemsaddek T."/>
        </authorList>
    </citation>
    <scope>NUCLEOTIDE SEQUENCE [LARGE SCALE GENOMIC DNA]</scope>
    <source>
        <strain evidence="1 2">PO100/5</strain>
    </source>
</reference>
<gene>
    <name evidence="1" type="ORF">CBE74_12715</name>
</gene>